<name>A0A7W6RHW6_9HYPH</name>
<gene>
    <name evidence="2" type="ORF">GGE12_000339</name>
</gene>
<feature type="compositionally biased region" description="Polar residues" evidence="1">
    <location>
        <begin position="19"/>
        <end position="31"/>
    </location>
</feature>
<evidence type="ECO:0000313" key="3">
    <source>
        <dbReference type="Proteomes" id="UP000533641"/>
    </source>
</evidence>
<dbReference type="Gene3D" id="3.40.50.1820">
    <property type="entry name" value="alpha/beta hydrolase"/>
    <property type="match status" value="1"/>
</dbReference>
<evidence type="ECO:0000313" key="2">
    <source>
        <dbReference type="EMBL" id="MBB4272597.1"/>
    </source>
</evidence>
<dbReference type="AlphaFoldDB" id="A0A7W6RHW6"/>
<dbReference type="InterPro" id="IPR029058">
    <property type="entry name" value="AB_hydrolase_fold"/>
</dbReference>
<organism evidence="2 3">
    <name type="scientific">Rhizobium mongolense</name>
    <dbReference type="NCBI Taxonomy" id="57676"/>
    <lineage>
        <taxon>Bacteria</taxon>
        <taxon>Pseudomonadati</taxon>
        <taxon>Pseudomonadota</taxon>
        <taxon>Alphaproteobacteria</taxon>
        <taxon>Hyphomicrobiales</taxon>
        <taxon>Rhizobiaceae</taxon>
        <taxon>Rhizobium/Agrobacterium group</taxon>
        <taxon>Rhizobium</taxon>
    </lineage>
</organism>
<dbReference type="SUPFAM" id="SSF53474">
    <property type="entry name" value="alpha/beta-Hydrolases"/>
    <property type="match status" value="1"/>
</dbReference>
<dbReference type="EMBL" id="JACIGM010000001">
    <property type="protein sequence ID" value="MBB4272597.1"/>
    <property type="molecule type" value="Genomic_DNA"/>
</dbReference>
<protein>
    <submittedName>
        <fullName evidence="2">Uncharacterized protein</fullName>
    </submittedName>
</protein>
<evidence type="ECO:0000256" key="1">
    <source>
        <dbReference type="SAM" id="MobiDB-lite"/>
    </source>
</evidence>
<feature type="region of interest" description="Disordered" evidence="1">
    <location>
        <begin position="1"/>
        <end position="53"/>
    </location>
</feature>
<sequence length="114" mass="12607">MLLTRSNPHAATKMLHQTAPWTRNHSATKPYTSGGPTGTNDRTNARKPSSSAPDAKLHFFEAGHFALEENLNEIAALISEFLTSFREAGNDSIRRYRPAISKINIRDVGGLLKF</sequence>
<comment type="caution">
    <text evidence="2">The sequence shown here is derived from an EMBL/GenBank/DDBJ whole genome shotgun (WGS) entry which is preliminary data.</text>
</comment>
<dbReference type="Proteomes" id="UP000533641">
    <property type="component" value="Unassembled WGS sequence"/>
</dbReference>
<feature type="compositionally biased region" description="Polar residues" evidence="1">
    <location>
        <begin position="38"/>
        <end position="52"/>
    </location>
</feature>
<reference evidence="2 3" key="1">
    <citation type="submission" date="2020-08" db="EMBL/GenBank/DDBJ databases">
        <title>Genomic Encyclopedia of Type Strains, Phase IV (KMG-V): Genome sequencing to study the core and pangenomes of soil and plant-associated prokaryotes.</title>
        <authorList>
            <person name="Whitman W."/>
        </authorList>
    </citation>
    <scope>NUCLEOTIDE SEQUENCE [LARGE SCALE GENOMIC DNA]</scope>
    <source>
        <strain evidence="2 3">SEMIA 402</strain>
    </source>
</reference>
<accession>A0A7W6RHW6</accession>
<proteinExistence type="predicted"/>